<evidence type="ECO:0000256" key="3">
    <source>
        <dbReference type="ARBA" id="ARBA00022694"/>
    </source>
</evidence>
<evidence type="ECO:0000313" key="5">
    <source>
        <dbReference type="EMBL" id="JAG13470.1"/>
    </source>
</evidence>
<reference evidence="6" key="3">
    <citation type="journal article" date="2016" name="Gigascience">
        <title>De novo construction of an expanded transcriptome assembly for the western tarnished plant bug, Lygus hesperus.</title>
        <authorList>
            <person name="Tassone E.E."/>
            <person name="Geib S.M."/>
            <person name="Hall B."/>
            <person name="Fabrick J.A."/>
            <person name="Brent C.S."/>
            <person name="Hull J.J."/>
        </authorList>
    </citation>
    <scope>NUCLEOTIDE SEQUENCE</scope>
</reference>
<dbReference type="EMBL" id="GBHO01030136">
    <property type="protein sequence ID" value="JAG13468.1"/>
    <property type="molecule type" value="Transcribed_RNA"/>
</dbReference>
<dbReference type="Gene3D" id="3.20.20.140">
    <property type="entry name" value="Metal-dependent hydrolases"/>
    <property type="match status" value="1"/>
</dbReference>
<dbReference type="GO" id="GO:0008033">
    <property type="term" value="P:tRNA processing"/>
    <property type="evidence" value="ECO:0007669"/>
    <property type="project" value="UniProtKB-KW"/>
</dbReference>
<dbReference type="EMBL" id="GBHO01030134">
    <property type="protein sequence ID" value="JAG13470.1"/>
    <property type="molecule type" value="Transcribed_RNA"/>
</dbReference>
<evidence type="ECO:0000313" key="4">
    <source>
        <dbReference type="EMBL" id="JAG13468.1"/>
    </source>
</evidence>
<proteinExistence type="inferred from homology"/>
<sequence>MLRRITVYINDASQVHLLSSSKSPLTSYDVVAVCVSSEKLLNAVLQSDMVDIITFDMETKLPFYLKPSTVSLALQKHILFEISFNAYTSQSNARIQFLANFQHILFVTRGKQVGLWRWCVCAMRTRTYL</sequence>
<comment type="subcellular location">
    <subcellularLocation>
        <location evidence="1">Nucleus</location>
    </subcellularLocation>
</comment>
<evidence type="ECO:0000313" key="6">
    <source>
        <dbReference type="EMBL" id="JAQ12702.1"/>
    </source>
</evidence>
<name>A0A0A9X8P2_LYGHE</name>
<dbReference type="GO" id="GO:0003723">
    <property type="term" value="F:RNA binding"/>
    <property type="evidence" value="ECO:0007669"/>
    <property type="project" value="TreeGrafter"/>
</dbReference>
<dbReference type="PANTHER" id="PTHR13031">
    <property type="entry name" value="RIBONUCLEASE P SUBUNIT P30"/>
    <property type="match status" value="1"/>
</dbReference>
<dbReference type="InterPro" id="IPR002738">
    <property type="entry name" value="RNase_P_p30"/>
</dbReference>
<reference evidence="5" key="2">
    <citation type="submission" date="2014-07" db="EMBL/GenBank/DDBJ databases">
        <authorList>
            <person name="Hull J."/>
        </authorList>
    </citation>
    <scope>NUCLEOTIDE SEQUENCE</scope>
</reference>
<dbReference type="InterPro" id="IPR016195">
    <property type="entry name" value="Pol/histidinol_Pase-like"/>
</dbReference>
<gene>
    <name evidence="5" type="primary">RPP30_4</name>
    <name evidence="4" type="synonym">RPP30_2</name>
    <name evidence="5" type="ORF">CM83_16098</name>
    <name evidence="4" type="ORF">CM83_16108</name>
    <name evidence="6" type="ORF">g.19381</name>
</gene>
<dbReference type="PANTHER" id="PTHR13031:SF0">
    <property type="entry name" value="RIBONUCLEASE P PROTEIN SUBUNIT P30"/>
    <property type="match status" value="1"/>
</dbReference>
<comment type="similarity">
    <text evidence="2">Belongs to the eukaryotic/archaeal RNase P protein component 3 family.</text>
</comment>
<keyword evidence="3" id="KW-0819">tRNA processing</keyword>
<dbReference type="AlphaFoldDB" id="A0A0A9X8P2"/>
<evidence type="ECO:0000256" key="1">
    <source>
        <dbReference type="ARBA" id="ARBA00004123"/>
    </source>
</evidence>
<evidence type="ECO:0000256" key="2">
    <source>
        <dbReference type="ARBA" id="ARBA00007331"/>
    </source>
</evidence>
<dbReference type="SUPFAM" id="SSF89550">
    <property type="entry name" value="PHP domain-like"/>
    <property type="match status" value="1"/>
</dbReference>
<accession>A0A0A9X8P2</accession>
<organism evidence="5">
    <name type="scientific">Lygus hesperus</name>
    <name type="common">Western plant bug</name>
    <dbReference type="NCBI Taxonomy" id="30085"/>
    <lineage>
        <taxon>Eukaryota</taxon>
        <taxon>Metazoa</taxon>
        <taxon>Ecdysozoa</taxon>
        <taxon>Arthropoda</taxon>
        <taxon>Hexapoda</taxon>
        <taxon>Insecta</taxon>
        <taxon>Pterygota</taxon>
        <taxon>Neoptera</taxon>
        <taxon>Paraneoptera</taxon>
        <taxon>Hemiptera</taxon>
        <taxon>Heteroptera</taxon>
        <taxon>Panheteroptera</taxon>
        <taxon>Cimicomorpha</taxon>
        <taxon>Miridae</taxon>
        <taxon>Mirini</taxon>
        <taxon>Lygus</taxon>
    </lineage>
</organism>
<protein>
    <submittedName>
        <fullName evidence="5">Ribonuclease P protein subunit p30</fullName>
    </submittedName>
</protein>
<reference evidence="5" key="1">
    <citation type="journal article" date="2014" name="PLoS ONE">
        <title>Transcriptome-Based Identification of ABC Transporters in the Western Tarnished Plant Bug Lygus hesperus.</title>
        <authorList>
            <person name="Hull J.J."/>
            <person name="Chaney K."/>
            <person name="Geib S.M."/>
            <person name="Fabrick J.A."/>
            <person name="Brent C.S."/>
            <person name="Walsh D."/>
            <person name="Lavine L.C."/>
        </authorList>
    </citation>
    <scope>NUCLEOTIDE SEQUENCE</scope>
</reference>
<dbReference type="Pfam" id="PF01876">
    <property type="entry name" value="RNase_P_p30"/>
    <property type="match status" value="1"/>
</dbReference>
<dbReference type="GO" id="GO:0005655">
    <property type="term" value="C:nucleolar ribonuclease P complex"/>
    <property type="evidence" value="ECO:0007669"/>
    <property type="project" value="TreeGrafter"/>
</dbReference>
<dbReference type="EMBL" id="GDHC01005927">
    <property type="protein sequence ID" value="JAQ12702.1"/>
    <property type="molecule type" value="Transcribed_RNA"/>
</dbReference>